<evidence type="ECO:0000259" key="10">
    <source>
        <dbReference type="Pfam" id="PF06974"/>
    </source>
</evidence>
<keyword evidence="3" id="KW-0808">Transferase</keyword>
<dbReference type="InterPro" id="IPR045034">
    <property type="entry name" value="O-acyltransferase_WSD1-like"/>
</dbReference>
<comment type="catalytic activity">
    <reaction evidence="7">
        <text>an acyl-CoA + a 1,2-diacyl-sn-glycerol = a triacyl-sn-glycerol + CoA</text>
        <dbReference type="Rhea" id="RHEA:10868"/>
        <dbReference type="ChEBI" id="CHEBI:17815"/>
        <dbReference type="ChEBI" id="CHEBI:57287"/>
        <dbReference type="ChEBI" id="CHEBI:58342"/>
        <dbReference type="ChEBI" id="CHEBI:64615"/>
        <dbReference type="EC" id="2.3.1.20"/>
    </reaction>
</comment>
<evidence type="ECO:0000256" key="7">
    <source>
        <dbReference type="ARBA" id="ARBA00048109"/>
    </source>
</evidence>
<dbReference type="PANTHER" id="PTHR31650">
    <property type="entry name" value="O-ACYLTRANSFERASE (WSD1-LIKE) FAMILY PROTEIN"/>
    <property type="match status" value="1"/>
</dbReference>
<evidence type="ECO:0008006" key="13">
    <source>
        <dbReference type="Google" id="ProtNLM"/>
    </source>
</evidence>
<comment type="caution">
    <text evidence="11">The sequence shown here is derived from an EMBL/GenBank/DDBJ whole genome shotgun (WGS) entry which is preliminary data.</text>
</comment>
<dbReference type="InterPro" id="IPR009721">
    <property type="entry name" value="O-acyltransferase_WSD1_C"/>
</dbReference>
<evidence type="ECO:0000259" key="9">
    <source>
        <dbReference type="Pfam" id="PF03007"/>
    </source>
</evidence>
<evidence type="ECO:0000256" key="3">
    <source>
        <dbReference type="ARBA" id="ARBA00022679"/>
    </source>
</evidence>
<accession>A0ABP1Q8R2</accession>
<dbReference type="PANTHER" id="PTHR31650:SF1">
    <property type="entry name" value="WAX ESTER SYNTHASE_DIACYLGLYCEROL ACYLTRANSFERASE 4-RELATED"/>
    <property type="match status" value="1"/>
</dbReference>
<keyword evidence="4" id="KW-0012">Acyltransferase</keyword>
<evidence type="ECO:0000256" key="5">
    <source>
        <dbReference type="ARBA" id="ARBA00024360"/>
    </source>
</evidence>
<sequence length="524" mass="59079">MFTVSKTNFSDVLDLKWKLRSTIAIICGALCCVVFSIFVALSIPIYLSRFVIALLAKFLRPDFGEMLNSLSTIFSKDLFSGKSPRCNVIVRIILKGRLTPEQFKALVLERWINAVDNESGKLIYPELRQYACHWLGFMFWKHTGDKFDLDHHIRYHENLAGTVVPTEQVDELIEQLINKPFKPETSPWELHYVANYENTDDKQLGQAKNEPMCAIVFKIHHSLGDGYSILSAIVEGLGGQSLDELKLPLPQSLKKTWSEWFFYVLTLPFSALCEFSAIFAMNFQECAWKVPDDRKTWWQLYRRSESIPIECIKDIKNAFGVSFTSVLLSAISSGIHQELKDRKKMLKCHQTSMQCSCAIPLLGDKRRRQFTNRVTTALIEIPTVGYPDPVSRLRACHALLETSRNSVIPYLARFYGIVLGCHLTSVCKLIGKNKMVSTGLSNFPSLPVKVGVGNTKAVAVDFACGTLEGDVGAGFMVLSYGDHIRFAVTAEKALMSREQIDNLLNYVLTEISILHGKSIVRKLG</sequence>
<keyword evidence="8" id="KW-1133">Transmembrane helix</keyword>
<gene>
    <name evidence="11" type="ORF">ODALV1_LOCUS8190</name>
</gene>
<feature type="domain" description="O-acyltransferase WSD1-like N-terminal" evidence="9">
    <location>
        <begin position="126"/>
        <end position="233"/>
    </location>
</feature>
<evidence type="ECO:0000313" key="12">
    <source>
        <dbReference type="Proteomes" id="UP001642540"/>
    </source>
</evidence>
<dbReference type="Proteomes" id="UP001642540">
    <property type="component" value="Unassembled WGS sequence"/>
</dbReference>
<dbReference type="Pfam" id="PF06974">
    <property type="entry name" value="WS_DGAT_C"/>
    <property type="match status" value="1"/>
</dbReference>
<evidence type="ECO:0000256" key="4">
    <source>
        <dbReference type="ARBA" id="ARBA00023315"/>
    </source>
</evidence>
<comment type="pathway">
    <text evidence="1">Glycerolipid metabolism; triacylglycerol biosynthesis.</text>
</comment>
<keyword evidence="8" id="KW-0472">Membrane</keyword>
<feature type="domain" description="O-acyltransferase WSD1 C-terminal" evidence="10">
    <location>
        <begin position="372"/>
        <end position="498"/>
    </location>
</feature>
<evidence type="ECO:0000256" key="8">
    <source>
        <dbReference type="SAM" id="Phobius"/>
    </source>
</evidence>
<evidence type="ECO:0000313" key="11">
    <source>
        <dbReference type="EMBL" id="CAL8092356.1"/>
    </source>
</evidence>
<comment type="catalytic activity">
    <reaction evidence="6">
        <text>a long chain fatty alcohol + a fatty acyl-CoA = a long-chain alcohol wax ester + CoA</text>
        <dbReference type="Rhea" id="RHEA:38443"/>
        <dbReference type="ChEBI" id="CHEBI:17135"/>
        <dbReference type="ChEBI" id="CHEBI:57287"/>
        <dbReference type="ChEBI" id="CHEBI:77636"/>
        <dbReference type="ChEBI" id="CHEBI:235323"/>
        <dbReference type="EC" id="2.3.1.75"/>
    </reaction>
</comment>
<evidence type="ECO:0000256" key="2">
    <source>
        <dbReference type="ARBA" id="ARBA00005189"/>
    </source>
</evidence>
<reference evidence="11 12" key="1">
    <citation type="submission" date="2024-08" db="EMBL/GenBank/DDBJ databases">
        <authorList>
            <person name="Cucini C."/>
            <person name="Frati F."/>
        </authorList>
    </citation>
    <scope>NUCLEOTIDE SEQUENCE [LARGE SCALE GENOMIC DNA]</scope>
</reference>
<dbReference type="Pfam" id="PF03007">
    <property type="entry name" value="WS_DGAT_cat"/>
    <property type="match status" value="1"/>
</dbReference>
<feature type="transmembrane region" description="Helical" evidence="8">
    <location>
        <begin position="23"/>
        <end position="47"/>
    </location>
</feature>
<keyword evidence="12" id="KW-1185">Reference proteome</keyword>
<keyword evidence="8" id="KW-0812">Transmembrane</keyword>
<name>A0ABP1Q8R2_9HEXA</name>
<organism evidence="11 12">
    <name type="scientific">Orchesella dallaii</name>
    <dbReference type="NCBI Taxonomy" id="48710"/>
    <lineage>
        <taxon>Eukaryota</taxon>
        <taxon>Metazoa</taxon>
        <taxon>Ecdysozoa</taxon>
        <taxon>Arthropoda</taxon>
        <taxon>Hexapoda</taxon>
        <taxon>Collembola</taxon>
        <taxon>Entomobryomorpha</taxon>
        <taxon>Entomobryoidea</taxon>
        <taxon>Orchesellidae</taxon>
        <taxon>Orchesellinae</taxon>
        <taxon>Orchesella</taxon>
    </lineage>
</organism>
<dbReference type="EMBL" id="CAXLJM020000025">
    <property type="protein sequence ID" value="CAL8092356.1"/>
    <property type="molecule type" value="Genomic_DNA"/>
</dbReference>
<protein>
    <recommendedName>
        <fullName evidence="13">Diacylglycerol O-acyltransferase</fullName>
    </recommendedName>
</protein>
<proteinExistence type="inferred from homology"/>
<evidence type="ECO:0000256" key="1">
    <source>
        <dbReference type="ARBA" id="ARBA00004771"/>
    </source>
</evidence>
<dbReference type="InterPro" id="IPR004255">
    <property type="entry name" value="O-acyltransferase_WSD1_N"/>
</dbReference>
<comment type="similarity">
    <text evidence="5">In the N-terminal section; belongs to the long-chain O-acyltransferase family.</text>
</comment>
<evidence type="ECO:0000256" key="6">
    <source>
        <dbReference type="ARBA" id="ARBA00047604"/>
    </source>
</evidence>
<comment type="pathway">
    <text evidence="2">Lipid metabolism.</text>
</comment>